<reference evidence="6" key="1">
    <citation type="submission" date="2022-01" db="EMBL/GenBank/DDBJ databases">
        <authorList>
            <person name="King R."/>
        </authorList>
    </citation>
    <scope>NUCLEOTIDE SEQUENCE</scope>
</reference>
<dbReference type="GO" id="GO:0005615">
    <property type="term" value="C:extracellular space"/>
    <property type="evidence" value="ECO:0007669"/>
    <property type="project" value="TreeGrafter"/>
</dbReference>
<evidence type="ECO:0000256" key="2">
    <source>
        <dbReference type="ARBA" id="ARBA00010701"/>
    </source>
</evidence>
<gene>
    <name evidence="6" type="ORF">CHIRRI_LOCUS4842</name>
</gene>
<evidence type="ECO:0000256" key="3">
    <source>
        <dbReference type="ARBA" id="ARBA00022525"/>
    </source>
</evidence>
<reference evidence="6" key="2">
    <citation type="submission" date="2022-10" db="EMBL/GenBank/DDBJ databases">
        <authorList>
            <consortium name="ENA_rothamsted_submissions"/>
            <consortium name="culmorum"/>
            <person name="King R."/>
        </authorList>
    </citation>
    <scope>NUCLEOTIDE SEQUENCE</scope>
</reference>
<keyword evidence="7" id="KW-1185">Reference proteome</keyword>
<evidence type="ECO:0000259" key="5">
    <source>
        <dbReference type="Pfam" id="PF00151"/>
    </source>
</evidence>
<sequence length="229" mass="25654">MPSVRAVLDAYLKDGNHNFMIVHCDSIFLYNAFNAEQIADDITDSLLKFYESGYDKFHLVGFSLGAQIAGVVGRKVIKNSDGRFKIPRITGLDPGKLMPLFGISIANLNYDDANFVDIIHAETKYFGTAEAIGHANFWVNGGISQPMCKSRIFIIVSVCSHLQAPVYWAEIVSSQNPKIFQSQKCENYDKFLNNQCNTSEATSMGLYVNLQSRGNFYLQTNHEPPYSKN</sequence>
<dbReference type="InterPro" id="IPR000734">
    <property type="entry name" value="TAG_lipase"/>
</dbReference>
<keyword evidence="3" id="KW-0964">Secreted</keyword>
<dbReference type="InterPro" id="IPR029058">
    <property type="entry name" value="AB_hydrolase_fold"/>
</dbReference>
<dbReference type="PANTHER" id="PTHR11610">
    <property type="entry name" value="LIPASE"/>
    <property type="match status" value="1"/>
</dbReference>
<name>A0A9N9RRI9_9DIPT</name>
<evidence type="ECO:0000256" key="1">
    <source>
        <dbReference type="ARBA" id="ARBA00004613"/>
    </source>
</evidence>
<dbReference type="OrthoDB" id="199913at2759"/>
<accession>A0A9N9RRI9</accession>
<dbReference type="Proteomes" id="UP001153620">
    <property type="component" value="Chromosome 2"/>
</dbReference>
<dbReference type="GO" id="GO:0017171">
    <property type="term" value="F:serine hydrolase activity"/>
    <property type="evidence" value="ECO:0007669"/>
    <property type="project" value="TreeGrafter"/>
</dbReference>
<dbReference type="Pfam" id="PF00151">
    <property type="entry name" value="Lipase"/>
    <property type="match status" value="1"/>
</dbReference>
<dbReference type="GO" id="GO:0016298">
    <property type="term" value="F:lipase activity"/>
    <property type="evidence" value="ECO:0007669"/>
    <property type="project" value="InterPro"/>
</dbReference>
<dbReference type="EMBL" id="OU895878">
    <property type="protein sequence ID" value="CAG9801922.1"/>
    <property type="molecule type" value="Genomic_DNA"/>
</dbReference>
<proteinExistence type="inferred from homology"/>
<evidence type="ECO:0000313" key="7">
    <source>
        <dbReference type="Proteomes" id="UP001153620"/>
    </source>
</evidence>
<protein>
    <recommendedName>
        <fullName evidence="5">Lipase domain-containing protein</fullName>
    </recommendedName>
</protein>
<comment type="subcellular location">
    <subcellularLocation>
        <location evidence="1">Secreted</location>
    </subcellularLocation>
</comment>
<comment type="similarity">
    <text evidence="2 4">Belongs to the AB hydrolase superfamily. Lipase family.</text>
</comment>
<dbReference type="Gene3D" id="3.40.50.1820">
    <property type="entry name" value="alpha/beta hydrolase"/>
    <property type="match status" value="1"/>
</dbReference>
<dbReference type="PANTHER" id="PTHR11610:SF37">
    <property type="entry name" value="GH01208P"/>
    <property type="match status" value="1"/>
</dbReference>
<feature type="domain" description="Lipase" evidence="5">
    <location>
        <begin position="34"/>
        <end position="226"/>
    </location>
</feature>
<evidence type="ECO:0000256" key="4">
    <source>
        <dbReference type="RuleBase" id="RU004262"/>
    </source>
</evidence>
<dbReference type="SUPFAM" id="SSF53474">
    <property type="entry name" value="alpha/beta-Hydrolases"/>
    <property type="match status" value="1"/>
</dbReference>
<organism evidence="6 7">
    <name type="scientific">Chironomus riparius</name>
    <dbReference type="NCBI Taxonomy" id="315576"/>
    <lineage>
        <taxon>Eukaryota</taxon>
        <taxon>Metazoa</taxon>
        <taxon>Ecdysozoa</taxon>
        <taxon>Arthropoda</taxon>
        <taxon>Hexapoda</taxon>
        <taxon>Insecta</taxon>
        <taxon>Pterygota</taxon>
        <taxon>Neoptera</taxon>
        <taxon>Endopterygota</taxon>
        <taxon>Diptera</taxon>
        <taxon>Nematocera</taxon>
        <taxon>Chironomoidea</taxon>
        <taxon>Chironomidae</taxon>
        <taxon>Chironominae</taxon>
        <taxon>Chironomus</taxon>
    </lineage>
</organism>
<dbReference type="InterPro" id="IPR013818">
    <property type="entry name" value="Lipase"/>
</dbReference>
<dbReference type="GO" id="GO:0016042">
    <property type="term" value="P:lipid catabolic process"/>
    <property type="evidence" value="ECO:0007669"/>
    <property type="project" value="TreeGrafter"/>
</dbReference>
<evidence type="ECO:0000313" key="6">
    <source>
        <dbReference type="EMBL" id="CAG9801922.1"/>
    </source>
</evidence>
<dbReference type="AlphaFoldDB" id="A0A9N9RRI9"/>